<dbReference type="Pfam" id="PF24626">
    <property type="entry name" value="SH3_Tf2-1"/>
    <property type="match status" value="1"/>
</dbReference>
<dbReference type="Gene3D" id="3.30.420.10">
    <property type="entry name" value="Ribonuclease H-like superfamily/Ribonuclease H"/>
    <property type="match status" value="1"/>
</dbReference>
<dbReference type="RefSeq" id="XP_014521667.1">
    <property type="nucleotide sequence ID" value="XM_014666181.1"/>
</dbReference>
<dbReference type="GeneID" id="106778237"/>
<feature type="domain" description="Integrase catalytic" evidence="1">
    <location>
        <begin position="1"/>
        <end position="72"/>
    </location>
</feature>
<dbReference type="STRING" id="3916.A0A1S3VU06"/>
<dbReference type="GO" id="GO:0015074">
    <property type="term" value="P:DNA integration"/>
    <property type="evidence" value="ECO:0007669"/>
    <property type="project" value="InterPro"/>
</dbReference>
<reference evidence="3" key="1">
    <citation type="submission" date="2025-08" db="UniProtKB">
        <authorList>
            <consortium name="RefSeq"/>
        </authorList>
    </citation>
    <scope>IDENTIFICATION</scope>
    <source>
        <tissue evidence="3">Leaf</tissue>
    </source>
</reference>
<dbReference type="PROSITE" id="PS50994">
    <property type="entry name" value="INTEGRASE"/>
    <property type="match status" value="1"/>
</dbReference>
<proteinExistence type="predicted"/>
<dbReference type="AlphaFoldDB" id="A0A1S3VU06"/>
<protein>
    <submittedName>
        <fullName evidence="3">Uncharacterized protein LOC106778237</fullName>
    </submittedName>
</protein>
<evidence type="ECO:0000259" key="1">
    <source>
        <dbReference type="PROSITE" id="PS50994"/>
    </source>
</evidence>
<organism evidence="2 3">
    <name type="scientific">Vigna radiata var. radiata</name>
    <name type="common">Mung bean</name>
    <name type="synonym">Phaseolus aureus</name>
    <dbReference type="NCBI Taxonomy" id="3916"/>
    <lineage>
        <taxon>Eukaryota</taxon>
        <taxon>Viridiplantae</taxon>
        <taxon>Streptophyta</taxon>
        <taxon>Embryophyta</taxon>
        <taxon>Tracheophyta</taxon>
        <taxon>Spermatophyta</taxon>
        <taxon>Magnoliopsida</taxon>
        <taxon>eudicotyledons</taxon>
        <taxon>Gunneridae</taxon>
        <taxon>Pentapetalae</taxon>
        <taxon>rosids</taxon>
        <taxon>fabids</taxon>
        <taxon>Fabales</taxon>
        <taxon>Fabaceae</taxon>
        <taxon>Papilionoideae</taxon>
        <taxon>50 kb inversion clade</taxon>
        <taxon>NPAAA clade</taxon>
        <taxon>indigoferoid/millettioid clade</taxon>
        <taxon>Phaseoleae</taxon>
        <taxon>Vigna</taxon>
    </lineage>
</organism>
<dbReference type="InterPro" id="IPR012337">
    <property type="entry name" value="RNaseH-like_sf"/>
</dbReference>
<evidence type="ECO:0000313" key="2">
    <source>
        <dbReference type="Proteomes" id="UP000087766"/>
    </source>
</evidence>
<dbReference type="OrthoDB" id="1721106at2759"/>
<dbReference type="SUPFAM" id="SSF53098">
    <property type="entry name" value="Ribonuclease H-like"/>
    <property type="match status" value="1"/>
</dbReference>
<dbReference type="PANTHER" id="PTHR46148">
    <property type="entry name" value="CHROMO DOMAIN-CONTAINING PROTEIN"/>
    <property type="match status" value="1"/>
</dbReference>
<dbReference type="Proteomes" id="UP000087766">
    <property type="component" value="Unplaced"/>
</dbReference>
<dbReference type="InterPro" id="IPR001584">
    <property type="entry name" value="Integrase_cat-core"/>
</dbReference>
<dbReference type="GO" id="GO:0003676">
    <property type="term" value="F:nucleic acid binding"/>
    <property type="evidence" value="ECO:0007669"/>
    <property type="project" value="InterPro"/>
</dbReference>
<gene>
    <name evidence="3" type="primary">LOC106778237</name>
</gene>
<evidence type="ECO:0000313" key="3">
    <source>
        <dbReference type="RefSeq" id="XP_014521667.1"/>
    </source>
</evidence>
<accession>A0A1S3VU06</accession>
<dbReference type="InterPro" id="IPR036397">
    <property type="entry name" value="RNaseH_sf"/>
</dbReference>
<keyword evidence="2" id="KW-1185">Reference proteome</keyword>
<dbReference type="PANTHER" id="PTHR46148:SF60">
    <property type="entry name" value="CHROMO DOMAIN-CONTAINING PROTEIN"/>
    <property type="match status" value="1"/>
</dbReference>
<dbReference type="InterPro" id="IPR056924">
    <property type="entry name" value="SH3_Tf2-1"/>
</dbReference>
<sequence>MGSKLQMSSAYHPQTDDQSKRTIQTLENLLRTSILDHLGVWDEVLSLVEFTYNNSFQSNIAIAPFEALYERRCRTPLCWFQEGEAVLTGPEIIQQTTEKILRRIGPIAYELALPPPLSNLHLVFHDSQLRKYIAKRSHVLEADNIQIREDYLVELQPVRVEEFMTKRPFGKATTFVKVIWDERTGDATWEREEIMKESYPNLFSW</sequence>
<dbReference type="KEGG" id="vra:106778237"/>
<name>A0A1S3VU06_VIGRR</name>